<reference evidence="2 3" key="1">
    <citation type="journal article" date="2015" name="Nature">
        <title>rRNA introns, odd ribosomes, and small enigmatic genomes across a large radiation of phyla.</title>
        <authorList>
            <person name="Brown C.T."/>
            <person name="Hug L.A."/>
            <person name="Thomas B.C."/>
            <person name="Sharon I."/>
            <person name="Castelle C.J."/>
            <person name="Singh A."/>
            <person name="Wilkins M.J."/>
            <person name="Williams K.H."/>
            <person name="Banfield J.F."/>
        </authorList>
    </citation>
    <scope>NUCLEOTIDE SEQUENCE [LARGE SCALE GENOMIC DNA]</scope>
</reference>
<dbReference type="Proteomes" id="UP000034854">
    <property type="component" value="Unassembled WGS sequence"/>
</dbReference>
<proteinExistence type="predicted"/>
<comment type="caution">
    <text evidence="2">The sequence shown here is derived from an EMBL/GenBank/DDBJ whole genome shotgun (WGS) entry which is preliminary data.</text>
</comment>
<keyword evidence="1" id="KW-1133">Transmembrane helix</keyword>
<sequence>MTPSVINAILLTIKTLVLVGLGLYGIFAAIIVRQEQLMATVLEESFEPVLRTLVIVHFAASVGLFLLALFLL</sequence>
<accession>A0A0G0UG50</accession>
<dbReference type="InterPro" id="IPR043716">
    <property type="entry name" value="DUF5657"/>
</dbReference>
<name>A0A0G0UG50_9BACT</name>
<evidence type="ECO:0000256" key="1">
    <source>
        <dbReference type="SAM" id="Phobius"/>
    </source>
</evidence>
<organism evidence="2 3">
    <name type="scientific">Candidatus Curtissbacteria bacterium GW2011_GWA1_41_11</name>
    <dbReference type="NCBI Taxonomy" id="1618409"/>
    <lineage>
        <taxon>Bacteria</taxon>
        <taxon>Candidatus Curtissiibacteriota</taxon>
    </lineage>
</organism>
<keyword evidence="1" id="KW-0472">Membrane</keyword>
<dbReference type="AlphaFoldDB" id="A0A0G0UG50"/>
<protein>
    <submittedName>
        <fullName evidence="2">Uncharacterized protein</fullName>
    </submittedName>
</protein>
<dbReference type="Pfam" id="PF18901">
    <property type="entry name" value="DUF5657"/>
    <property type="match status" value="1"/>
</dbReference>
<feature type="transmembrane region" description="Helical" evidence="1">
    <location>
        <begin position="6"/>
        <end position="32"/>
    </location>
</feature>
<evidence type="ECO:0000313" key="3">
    <source>
        <dbReference type="Proteomes" id="UP000034854"/>
    </source>
</evidence>
<gene>
    <name evidence="2" type="ORF">UU34_C0015G0016</name>
</gene>
<evidence type="ECO:0000313" key="2">
    <source>
        <dbReference type="EMBL" id="KKR86421.1"/>
    </source>
</evidence>
<keyword evidence="1" id="KW-0812">Transmembrane</keyword>
<dbReference type="EMBL" id="LCAG01000015">
    <property type="protein sequence ID" value="KKR86421.1"/>
    <property type="molecule type" value="Genomic_DNA"/>
</dbReference>
<feature type="transmembrane region" description="Helical" evidence="1">
    <location>
        <begin position="53"/>
        <end position="71"/>
    </location>
</feature>